<dbReference type="InterPro" id="IPR050716">
    <property type="entry name" value="MAGUK"/>
</dbReference>
<dbReference type="AlphaFoldDB" id="A0AAV4AI48"/>
<feature type="compositionally biased region" description="Polar residues" evidence="5">
    <location>
        <begin position="172"/>
        <end position="181"/>
    </location>
</feature>
<dbReference type="FunFam" id="2.30.42.10:FF:000088">
    <property type="entry name" value="MAGUK p55 subfamily member 5"/>
    <property type="match status" value="1"/>
</dbReference>
<feature type="domain" description="Guanylate kinase-like" evidence="7">
    <location>
        <begin position="907"/>
        <end position="1100"/>
    </location>
</feature>
<dbReference type="SMART" id="SM00072">
    <property type="entry name" value="GuKc"/>
    <property type="match status" value="1"/>
</dbReference>
<reference evidence="10 11" key="1">
    <citation type="journal article" date="2021" name="Elife">
        <title>Chloroplast acquisition without the gene transfer in kleptoplastic sea slugs, Plakobranchus ocellatus.</title>
        <authorList>
            <person name="Maeda T."/>
            <person name="Takahashi S."/>
            <person name="Yoshida T."/>
            <person name="Shimamura S."/>
            <person name="Takaki Y."/>
            <person name="Nagai Y."/>
            <person name="Toyoda A."/>
            <person name="Suzuki Y."/>
            <person name="Arimoto A."/>
            <person name="Ishii H."/>
            <person name="Satoh N."/>
            <person name="Nishiyama T."/>
            <person name="Hasebe M."/>
            <person name="Maruyama T."/>
            <person name="Minagawa J."/>
            <person name="Obokata J."/>
            <person name="Shigenobu S."/>
        </authorList>
    </citation>
    <scope>NUCLEOTIDE SEQUENCE [LARGE SCALE GENOMIC DNA]</scope>
</reference>
<name>A0AAV4AI48_9GAST</name>
<dbReference type="SUPFAM" id="SSF50156">
    <property type="entry name" value="PDZ domain-like"/>
    <property type="match status" value="1"/>
</dbReference>
<evidence type="ECO:0000256" key="4">
    <source>
        <dbReference type="PROSITE-ProRule" id="PRU00192"/>
    </source>
</evidence>
<evidence type="ECO:0000259" key="9">
    <source>
        <dbReference type="PROSITE" id="PS51022"/>
    </source>
</evidence>
<feature type="compositionally biased region" description="Polar residues" evidence="5">
    <location>
        <begin position="314"/>
        <end position="328"/>
    </location>
</feature>
<feature type="domain" description="L27" evidence="9">
    <location>
        <begin position="548"/>
        <end position="605"/>
    </location>
</feature>
<dbReference type="Gene3D" id="1.10.287.650">
    <property type="entry name" value="L27 domain"/>
    <property type="match status" value="2"/>
</dbReference>
<dbReference type="SMART" id="SM00326">
    <property type="entry name" value="SH3"/>
    <property type="match status" value="1"/>
</dbReference>
<feature type="region of interest" description="Disordered" evidence="5">
    <location>
        <begin position="392"/>
        <end position="445"/>
    </location>
</feature>
<organism evidence="10 11">
    <name type="scientific">Plakobranchus ocellatus</name>
    <dbReference type="NCBI Taxonomy" id="259542"/>
    <lineage>
        <taxon>Eukaryota</taxon>
        <taxon>Metazoa</taxon>
        <taxon>Spiralia</taxon>
        <taxon>Lophotrochozoa</taxon>
        <taxon>Mollusca</taxon>
        <taxon>Gastropoda</taxon>
        <taxon>Heterobranchia</taxon>
        <taxon>Euthyneura</taxon>
        <taxon>Panpulmonata</taxon>
        <taxon>Sacoglossa</taxon>
        <taxon>Placobranchoidea</taxon>
        <taxon>Plakobranchidae</taxon>
        <taxon>Plakobranchus</taxon>
    </lineage>
</organism>
<dbReference type="CDD" id="cd12036">
    <property type="entry name" value="SH3_MPP5"/>
    <property type="match status" value="1"/>
</dbReference>
<accession>A0AAV4AI48</accession>
<keyword evidence="11" id="KW-1185">Reference proteome</keyword>
<evidence type="ECO:0000313" key="11">
    <source>
        <dbReference type="Proteomes" id="UP000735302"/>
    </source>
</evidence>
<dbReference type="Gene3D" id="3.40.50.300">
    <property type="entry name" value="P-loop containing nucleotide triphosphate hydrolases"/>
    <property type="match status" value="1"/>
</dbReference>
<evidence type="ECO:0000256" key="2">
    <source>
        <dbReference type="ARBA" id="ARBA00022443"/>
    </source>
</evidence>
<dbReference type="CDD" id="cd00071">
    <property type="entry name" value="GMPK"/>
    <property type="match status" value="1"/>
</dbReference>
<dbReference type="Gene3D" id="2.30.30.40">
    <property type="entry name" value="SH3 Domains"/>
    <property type="match status" value="1"/>
</dbReference>
<dbReference type="PROSITE" id="PS50052">
    <property type="entry name" value="GUANYLATE_KINASE_2"/>
    <property type="match status" value="1"/>
</dbReference>
<dbReference type="PANTHER" id="PTHR23122">
    <property type="entry name" value="MEMBRANE-ASSOCIATED GUANYLATE KINASE MAGUK"/>
    <property type="match status" value="1"/>
</dbReference>
<dbReference type="SMART" id="SM00569">
    <property type="entry name" value="L27"/>
    <property type="match status" value="2"/>
</dbReference>
<keyword evidence="2 4" id="KW-0728">SH3 domain</keyword>
<comment type="similarity">
    <text evidence="1">Belongs to the MAGUK family.</text>
</comment>
<evidence type="ECO:0000256" key="3">
    <source>
        <dbReference type="ARBA" id="ARBA00022737"/>
    </source>
</evidence>
<dbReference type="InterPro" id="IPR020590">
    <property type="entry name" value="Guanylate_kinase_CS"/>
</dbReference>
<evidence type="ECO:0000259" key="8">
    <source>
        <dbReference type="PROSITE" id="PS50106"/>
    </source>
</evidence>
<proteinExistence type="inferred from homology"/>
<dbReference type="InterPro" id="IPR008144">
    <property type="entry name" value="Guanylate_kin-like_dom"/>
</dbReference>
<feature type="region of interest" description="Disordered" evidence="5">
    <location>
        <begin position="246"/>
        <end position="328"/>
    </location>
</feature>
<dbReference type="Pfam" id="PF00595">
    <property type="entry name" value="PDZ"/>
    <property type="match status" value="1"/>
</dbReference>
<gene>
    <name evidence="10" type="ORF">PoB_003385900</name>
</gene>
<dbReference type="SUPFAM" id="SSF52540">
    <property type="entry name" value="P-loop containing nucleoside triphosphate hydrolases"/>
    <property type="match status" value="1"/>
</dbReference>
<feature type="compositionally biased region" description="Polar residues" evidence="5">
    <location>
        <begin position="261"/>
        <end position="273"/>
    </location>
</feature>
<feature type="domain" description="PDZ" evidence="8">
    <location>
        <begin position="688"/>
        <end position="767"/>
    </location>
</feature>
<dbReference type="InterPro" id="IPR008145">
    <property type="entry name" value="GK/Ca_channel_bsu"/>
</dbReference>
<dbReference type="PROSITE" id="PS50106">
    <property type="entry name" value="PDZ"/>
    <property type="match status" value="1"/>
</dbReference>
<feature type="compositionally biased region" description="Low complexity" evidence="5">
    <location>
        <begin position="155"/>
        <end position="171"/>
    </location>
</feature>
<dbReference type="PROSITE" id="PS50002">
    <property type="entry name" value="SH3"/>
    <property type="match status" value="1"/>
</dbReference>
<dbReference type="InterPro" id="IPR036892">
    <property type="entry name" value="L27_dom_sf"/>
</dbReference>
<dbReference type="InterPro" id="IPR001478">
    <property type="entry name" value="PDZ"/>
</dbReference>
<feature type="compositionally biased region" description="Polar residues" evidence="5">
    <location>
        <begin position="121"/>
        <end position="132"/>
    </location>
</feature>
<feature type="domain" description="SH3" evidence="6">
    <location>
        <begin position="778"/>
        <end position="850"/>
    </location>
</feature>
<dbReference type="InterPro" id="IPR036028">
    <property type="entry name" value="SH3-like_dom_sf"/>
</dbReference>
<dbReference type="InterPro" id="IPR036034">
    <property type="entry name" value="PDZ_sf"/>
</dbReference>
<feature type="region of interest" description="Disordered" evidence="5">
    <location>
        <begin position="121"/>
        <end position="216"/>
    </location>
</feature>
<evidence type="ECO:0000256" key="1">
    <source>
        <dbReference type="ARBA" id="ARBA00007014"/>
    </source>
</evidence>
<dbReference type="SMART" id="SM00228">
    <property type="entry name" value="PDZ"/>
    <property type="match status" value="1"/>
</dbReference>
<evidence type="ECO:0000256" key="5">
    <source>
        <dbReference type="SAM" id="MobiDB-lite"/>
    </source>
</evidence>
<dbReference type="InterPro" id="IPR035601">
    <property type="entry name" value="MPP5_SH3"/>
</dbReference>
<dbReference type="Pfam" id="PF02828">
    <property type="entry name" value="L27"/>
    <property type="match status" value="1"/>
</dbReference>
<sequence length="1117" mass="125260">MSKSDEIIEVNGRVIKNVPREFLTRYIYQPFCIADITDLSFVVPDLRVTCIKSRTVSLRVKRRKQRRKKALNITKVHDAYVIALEDEARQRLEDFTTGQQVQAVDMTQVCSTSPGVLTTRTTFNSLPSSAGSATRAGWAPKTSTVGSSPTSPFGSATLNSLTPSNSSINSSQVKSAVDSGNSSSSSSKKDRKGTAISSAKSKNSNSRKKKKGRQEKYLPEEIEEEYTVIDNPVYGSLIQIQQALATDRSLPMPGEKKKKTTNQGPNSGESSHTNGGGGGGGVDEEWLEMNGIREKEPAKKNKGKRRSKAGSSSPDTEPSNTIINSNYLNAMGNGRGNGSSEVLDGRLEGYVNGLSNHNHYHGGNRDSTAFEVDDPGFHREMAIDVPENFVASIKSPPRYPPPHSSTASSPTSHSKGGGKGGSAMHSQQNSLSPMGSANSKNMQHIQPTPEELERLHRHQEDLKKRREEESRYQAEQEFLRASLRGSKKLQALEENRREVAALSTGFVNTAYDDEEGVDDIDDGMEFSPGRLELRRPSDEMIEEPYLKKNIGVEDLFSNLHYLRNHLTSSEDQKHISYLRSLFQSEQFQQAVNLHSQLVEITGRSPPPKPLTDEATELHAEVHHYTSHSPHNRPAQELLALLNKPHMRSLIEAHDATAQRALQAADEAHLQGEPIDYPLVQYGEDSVKIIHLEKTNEHLGATVKNEGESVVIGRIVKGGAAEKSGLLHEGDEILEVNGIDMRGRDINDVSEMLANMSGTITFMIIPGHSPAMNNTPRSSKVMHLRALFAYDPEDDMYIPCRELGISFRGGDILHATALDDPNWWQAFREGEEEDQSLAGLIPSKSFTEQREAIRRAMENKENKRKTRVCACGRKERKKKKRKSLYNEETDEILTYEEIAKYYPQPNRKRPIVLIGPSNVGRNELQQRLLETDPDRFGTPIPHTTRQPRAGEIEGSAYHYISREVFNNMIQQNQFVEYGDHQKNLYGTSFNSIRDVISQGKVCLLKLQPETLRIIRASDLKPYIIFVCPPNLEKLRQLQEQLDKASPLVEGEIRGRVFTDDELKEIIDRGREIDEIYGHYFDFVLFNNDLERAYQELLDEINKIEMEPQWVPAAWLESL</sequence>
<dbReference type="PROSITE" id="PS00856">
    <property type="entry name" value="GUANYLATE_KINASE_1"/>
    <property type="match status" value="1"/>
</dbReference>
<protein>
    <submittedName>
        <fullName evidence="10">MAGUK p55 subfamily member 5</fullName>
    </submittedName>
</protein>
<dbReference type="InterPro" id="IPR001452">
    <property type="entry name" value="SH3_domain"/>
</dbReference>
<keyword evidence="3" id="KW-0677">Repeat</keyword>
<evidence type="ECO:0000259" key="7">
    <source>
        <dbReference type="PROSITE" id="PS50052"/>
    </source>
</evidence>
<dbReference type="Gene3D" id="2.30.42.10">
    <property type="match status" value="1"/>
</dbReference>
<dbReference type="InterPro" id="IPR014775">
    <property type="entry name" value="L27_C"/>
</dbReference>
<dbReference type="EMBL" id="BLXT01003865">
    <property type="protein sequence ID" value="GFO07354.1"/>
    <property type="molecule type" value="Genomic_DNA"/>
</dbReference>
<feature type="compositionally biased region" description="Polar residues" evidence="5">
    <location>
        <begin position="424"/>
        <end position="445"/>
    </location>
</feature>
<dbReference type="PROSITE" id="PS51022">
    <property type="entry name" value="L27"/>
    <property type="match status" value="2"/>
</dbReference>
<dbReference type="InterPro" id="IPR004172">
    <property type="entry name" value="L27_dom"/>
</dbReference>
<feature type="compositionally biased region" description="Polar residues" evidence="5">
    <location>
        <begin position="141"/>
        <end position="154"/>
    </location>
</feature>
<feature type="compositionally biased region" description="Low complexity" evidence="5">
    <location>
        <begin position="404"/>
        <end position="414"/>
    </location>
</feature>
<dbReference type="SUPFAM" id="SSF50044">
    <property type="entry name" value="SH3-domain"/>
    <property type="match status" value="1"/>
</dbReference>
<evidence type="ECO:0000259" key="6">
    <source>
        <dbReference type="PROSITE" id="PS50002"/>
    </source>
</evidence>
<comment type="caution">
    <text evidence="10">The sequence shown here is derived from an EMBL/GenBank/DDBJ whole genome shotgun (WGS) entry which is preliminary data.</text>
</comment>
<evidence type="ECO:0000313" key="10">
    <source>
        <dbReference type="EMBL" id="GFO07354.1"/>
    </source>
</evidence>
<dbReference type="CDD" id="cd06798">
    <property type="entry name" value="PDZ_MPP5-like"/>
    <property type="match status" value="1"/>
</dbReference>
<dbReference type="SUPFAM" id="SSF101288">
    <property type="entry name" value="L27 domain"/>
    <property type="match status" value="1"/>
</dbReference>
<feature type="domain" description="L27" evidence="9">
    <location>
        <begin position="607"/>
        <end position="664"/>
    </location>
</feature>
<dbReference type="InterPro" id="IPR027417">
    <property type="entry name" value="P-loop_NTPase"/>
</dbReference>
<dbReference type="Proteomes" id="UP000735302">
    <property type="component" value="Unassembled WGS sequence"/>
</dbReference>
<dbReference type="Pfam" id="PF00625">
    <property type="entry name" value="Guanylate_kin"/>
    <property type="match status" value="1"/>
</dbReference>